<evidence type="ECO:0000256" key="2">
    <source>
        <dbReference type="PROSITE-ProRule" id="PRU00335"/>
    </source>
</evidence>
<proteinExistence type="predicted"/>
<feature type="domain" description="HTH tetR-type" evidence="3">
    <location>
        <begin position="13"/>
        <end position="73"/>
    </location>
</feature>
<dbReference type="EMBL" id="BAAAYU010000005">
    <property type="protein sequence ID" value="GAA3643926.1"/>
    <property type="molecule type" value="Genomic_DNA"/>
</dbReference>
<comment type="caution">
    <text evidence="4">The sequence shown here is derived from an EMBL/GenBank/DDBJ whole genome shotgun (WGS) entry which is preliminary data.</text>
</comment>
<feature type="DNA-binding region" description="H-T-H motif" evidence="2">
    <location>
        <begin position="36"/>
        <end position="55"/>
    </location>
</feature>
<evidence type="ECO:0000256" key="1">
    <source>
        <dbReference type="ARBA" id="ARBA00023125"/>
    </source>
</evidence>
<dbReference type="SUPFAM" id="SSF46689">
    <property type="entry name" value="Homeodomain-like"/>
    <property type="match status" value="1"/>
</dbReference>
<dbReference type="Gene3D" id="1.10.357.10">
    <property type="entry name" value="Tetracycline Repressor, domain 2"/>
    <property type="match status" value="1"/>
</dbReference>
<name>A0ABP7B046_9MICO</name>
<evidence type="ECO:0000313" key="4">
    <source>
        <dbReference type="EMBL" id="GAA3643926.1"/>
    </source>
</evidence>
<organism evidence="4 5">
    <name type="scientific">Microbacterium awajiense</name>
    <dbReference type="NCBI Taxonomy" id="415214"/>
    <lineage>
        <taxon>Bacteria</taxon>
        <taxon>Bacillati</taxon>
        <taxon>Actinomycetota</taxon>
        <taxon>Actinomycetes</taxon>
        <taxon>Micrococcales</taxon>
        <taxon>Microbacteriaceae</taxon>
        <taxon>Microbacterium</taxon>
    </lineage>
</organism>
<evidence type="ECO:0000313" key="5">
    <source>
        <dbReference type="Proteomes" id="UP001501697"/>
    </source>
</evidence>
<sequence>MRTTIDADGSPRGSARERLLAAASDLFYAEGINVTGVDRVASTAGVTKATLYYNFGSKEELVAACLRRQLDAWIATTSAMDHADAAPAIRVGRLFDALETDALNPEYHGCPFTNAAVEMRESAAVMAVVHEYRDRLGALVRAMLGAGRTDAADAVVYLYDGAIAAVKTTGDRSHIRRARDAALRTLA</sequence>
<accession>A0ABP7B046</accession>
<dbReference type="InterPro" id="IPR009057">
    <property type="entry name" value="Homeodomain-like_sf"/>
</dbReference>
<dbReference type="InterPro" id="IPR001647">
    <property type="entry name" value="HTH_TetR"/>
</dbReference>
<keyword evidence="1 2" id="KW-0238">DNA-binding</keyword>
<dbReference type="InterPro" id="IPR036271">
    <property type="entry name" value="Tet_transcr_reg_TetR-rel_C_sf"/>
</dbReference>
<dbReference type="PRINTS" id="PR00455">
    <property type="entry name" value="HTHTETR"/>
</dbReference>
<dbReference type="PROSITE" id="PS50977">
    <property type="entry name" value="HTH_TETR_2"/>
    <property type="match status" value="1"/>
</dbReference>
<protein>
    <submittedName>
        <fullName evidence="4">TetR/AcrR family transcriptional regulator</fullName>
    </submittedName>
</protein>
<keyword evidence="5" id="KW-1185">Reference proteome</keyword>
<dbReference type="PANTHER" id="PTHR30055:SF200">
    <property type="entry name" value="HTH-TYPE TRANSCRIPTIONAL REPRESSOR BDCR"/>
    <property type="match status" value="1"/>
</dbReference>
<dbReference type="InterPro" id="IPR050109">
    <property type="entry name" value="HTH-type_TetR-like_transc_reg"/>
</dbReference>
<gene>
    <name evidence="4" type="ORF">GCM10022200_29880</name>
</gene>
<dbReference type="Proteomes" id="UP001501697">
    <property type="component" value="Unassembled WGS sequence"/>
</dbReference>
<dbReference type="PANTHER" id="PTHR30055">
    <property type="entry name" value="HTH-TYPE TRANSCRIPTIONAL REGULATOR RUTR"/>
    <property type="match status" value="1"/>
</dbReference>
<reference evidence="5" key="1">
    <citation type="journal article" date="2019" name="Int. J. Syst. Evol. Microbiol.">
        <title>The Global Catalogue of Microorganisms (GCM) 10K type strain sequencing project: providing services to taxonomists for standard genome sequencing and annotation.</title>
        <authorList>
            <consortium name="The Broad Institute Genomics Platform"/>
            <consortium name="The Broad Institute Genome Sequencing Center for Infectious Disease"/>
            <person name="Wu L."/>
            <person name="Ma J."/>
        </authorList>
    </citation>
    <scope>NUCLEOTIDE SEQUENCE [LARGE SCALE GENOMIC DNA]</scope>
    <source>
        <strain evidence="5">JCM 16544</strain>
    </source>
</reference>
<dbReference type="SUPFAM" id="SSF48498">
    <property type="entry name" value="Tetracyclin repressor-like, C-terminal domain"/>
    <property type="match status" value="1"/>
</dbReference>
<evidence type="ECO:0000259" key="3">
    <source>
        <dbReference type="PROSITE" id="PS50977"/>
    </source>
</evidence>
<dbReference type="Pfam" id="PF00440">
    <property type="entry name" value="TetR_N"/>
    <property type="match status" value="1"/>
</dbReference>
<dbReference type="RefSeq" id="WP_344739971.1">
    <property type="nucleotide sequence ID" value="NZ_BAAAYU010000005.1"/>
</dbReference>